<evidence type="ECO:0000313" key="1">
    <source>
        <dbReference type="EMBL" id="ACL58450.1"/>
    </source>
</evidence>
<reference evidence="1 2" key="1">
    <citation type="submission" date="2009-01" db="EMBL/GenBank/DDBJ databases">
        <title>Complete sequence of chromosome of Methylobacterium nodulans ORS 2060.</title>
        <authorList>
            <consortium name="US DOE Joint Genome Institute"/>
            <person name="Lucas S."/>
            <person name="Copeland A."/>
            <person name="Lapidus A."/>
            <person name="Glavina del Rio T."/>
            <person name="Dalin E."/>
            <person name="Tice H."/>
            <person name="Bruce D."/>
            <person name="Goodwin L."/>
            <person name="Pitluck S."/>
            <person name="Sims D."/>
            <person name="Brettin T."/>
            <person name="Detter J.C."/>
            <person name="Han C."/>
            <person name="Larimer F."/>
            <person name="Land M."/>
            <person name="Hauser L."/>
            <person name="Kyrpides N."/>
            <person name="Ivanova N."/>
            <person name="Marx C.J."/>
            <person name="Richardson P."/>
        </authorList>
    </citation>
    <scope>NUCLEOTIDE SEQUENCE [LARGE SCALE GENOMIC DNA]</scope>
    <source>
        <strain evidence="2">LMG 21967 / CNCM I-2342 / ORS 2060</strain>
    </source>
</reference>
<accession>B8INT4</accession>
<proteinExistence type="predicted"/>
<keyword evidence="2" id="KW-1185">Reference proteome</keyword>
<dbReference type="EMBL" id="CP001349">
    <property type="protein sequence ID" value="ACL58450.1"/>
    <property type="molecule type" value="Genomic_DNA"/>
</dbReference>
<evidence type="ECO:0000313" key="2">
    <source>
        <dbReference type="Proteomes" id="UP000008207"/>
    </source>
</evidence>
<dbReference type="RefSeq" id="WP_015930110.1">
    <property type="nucleotide sequence ID" value="NC_011894.1"/>
</dbReference>
<name>B8INT4_METNO</name>
<dbReference type="HOGENOM" id="CLU_136204_1_0_5"/>
<dbReference type="KEGG" id="mno:Mnod_3540"/>
<protein>
    <recommendedName>
        <fullName evidence="3">Phage tail protein</fullName>
    </recommendedName>
</protein>
<evidence type="ECO:0008006" key="3">
    <source>
        <dbReference type="Google" id="ProtNLM"/>
    </source>
</evidence>
<dbReference type="OrthoDB" id="6001060at2"/>
<dbReference type="Gene3D" id="4.10.410.40">
    <property type="match status" value="1"/>
</dbReference>
<sequence length="158" mass="16527">MSGFTPSNGSKLFIGPSIDIDTIDAVDDLSGLAFTEIKGLKDLGSFGDEATSITSNQLGNSRTLKAKGTKDAGTPSFVVDLKDGDPGQEAAIAAAATNFDYAFYIEYPNKKTATGTNGKRYFAGQVMSCRENPGAANNAITMNINVGINTPIYRVAAT</sequence>
<dbReference type="AlphaFoldDB" id="B8INT4"/>
<organism evidence="1 2">
    <name type="scientific">Methylobacterium nodulans (strain LMG 21967 / CNCM I-2342 / ORS 2060)</name>
    <dbReference type="NCBI Taxonomy" id="460265"/>
    <lineage>
        <taxon>Bacteria</taxon>
        <taxon>Pseudomonadati</taxon>
        <taxon>Pseudomonadota</taxon>
        <taxon>Alphaproteobacteria</taxon>
        <taxon>Hyphomicrobiales</taxon>
        <taxon>Methylobacteriaceae</taxon>
        <taxon>Methylobacterium</taxon>
    </lineage>
</organism>
<dbReference type="STRING" id="460265.Mnod_3540"/>
<dbReference type="eggNOG" id="ENOG502ZT41">
    <property type="taxonomic scope" value="Bacteria"/>
</dbReference>
<dbReference type="Proteomes" id="UP000008207">
    <property type="component" value="Chromosome"/>
</dbReference>
<gene>
    <name evidence="1" type="ordered locus">Mnod_3540</name>
</gene>